<accession>A0A3B1AL33</accession>
<dbReference type="EMBL" id="UOFW01000168">
    <property type="protein sequence ID" value="VAX06599.1"/>
    <property type="molecule type" value="Genomic_DNA"/>
</dbReference>
<organism evidence="1">
    <name type="scientific">hydrothermal vent metagenome</name>
    <dbReference type="NCBI Taxonomy" id="652676"/>
    <lineage>
        <taxon>unclassified sequences</taxon>
        <taxon>metagenomes</taxon>
        <taxon>ecological metagenomes</taxon>
    </lineage>
</organism>
<proteinExistence type="predicted"/>
<evidence type="ECO:0000313" key="1">
    <source>
        <dbReference type="EMBL" id="VAX06599.1"/>
    </source>
</evidence>
<reference evidence="1" key="1">
    <citation type="submission" date="2018-06" db="EMBL/GenBank/DDBJ databases">
        <authorList>
            <person name="Zhirakovskaya E."/>
        </authorList>
    </citation>
    <scope>NUCLEOTIDE SEQUENCE</scope>
</reference>
<gene>
    <name evidence="1" type="ORF">MNBD_ALPHA03-120</name>
</gene>
<sequence length="35" mass="4087">ELDQNYILRMFVGGLKEKAQVSHEDSAELNDIEFF</sequence>
<name>A0A3B1AL33_9ZZZZ</name>
<dbReference type="AlphaFoldDB" id="A0A3B1AL33"/>
<protein>
    <submittedName>
        <fullName evidence="1">Uncharacterized protein</fullName>
    </submittedName>
</protein>
<feature type="non-terminal residue" evidence="1">
    <location>
        <position position="1"/>
    </location>
</feature>